<accession>A0A0A9HSH9</accession>
<name>A0A0A9HSH9_ARUDO</name>
<proteinExistence type="predicted"/>
<protein>
    <submittedName>
        <fullName evidence="2">Uncharacterized protein</fullName>
    </submittedName>
</protein>
<dbReference type="AlphaFoldDB" id="A0A0A9HSH9"/>
<organism evidence="2">
    <name type="scientific">Arundo donax</name>
    <name type="common">Giant reed</name>
    <name type="synonym">Donax arundinaceus</name>
    <dbReference type="NCBI Taxonomy" id="35708"/>
    <lineage>
        <taxon>Eukaryota</taxon>
        <taxon>Viridiplantae</taxon>
        <taxon>Streptophyta</taxon>
        <taxon>Embryophyta</taxon>
        <taxon>Tracheophyta</taxon>
        <taxon>Spermatophyta</taxon>
        <taxon>Magnoliopsida</taxon>
        <taxon>Liliopsida</taxon>
        <taxon>Poales</taxon>
        <taxon>Poaceae</taxon>
        <taxon>PACMAD clade</taxon>
        <taxon>Arundinoideae</taxon>
        <taxon>Arundineae</taxon>
        <taxon>Arundo</taxon>
    </lineage>
</organism>
<evidence type="ECO:0000256" key="1">
    <source>
        <dbReference type="SAM" id="Phobius"/>
    </source>
</evidence>
<evidence type="ECO:0000313" key="2">
    <source>
        <dbReference type="EMBL" id="JAE37851.1"/>
    </source>
</evidence>
<feature type="transmembrane region" description="Helical" evidence="1">
    <location>
        <begin position="7"/>
        <end position="29"/>
    </location>
</feature>
<keyword evidence="1" id="KW-0472">Membrane</keyword>
<keyword evidence="1" id="KW-1133">Transmembrane helix</keyword>
<reference evidence="2" key="1">
    <citation type="submission" date="2014-09" db="EMBL/GenBank/DDBJ databases">
        <authorList>
            <person name="Magalhaes I.L.F."/>
            <person name="Oliveira U."/>
            <person name="Santos F.R."/>
            <person name="Vidigal T.H.D.A."/>
            <person name="Brescovit A.D."/>
            <person name="Santos A.J."/>
        </authorList>
    </citation>
    <scope>NUCLEOTIDE SEQUENCE</scope>
    <source>
        <tissue evidence="2">Shoot tissue taken approximately 20 cm above the soil surface</tissue>
    </source>
</reference>
<keyword evidence="1" id="KW-0812">Transmembrane</keyword>
<reference evidence="2" key="2">
    <citation type="journal article" date="2015" name="Data Brief">
        <title>Shoot transcriptome of the giant reed, Arundo donax.</title>
        <authorList>
            <person name="Barrero R.A."/>
            <person name="Guerrero F.D."/>
            <person name="Moolhuijzen P."/>
            <person name="Goolsby J.A."/>
            <person name="Tidwell J."/>
            <person name="Bellgard S.E."/>
            <person name="Bellgard M.I."/>
        </authorList>
    </citation>
    <scope>NUCLEOTIDE SEQUENCE</scope>
    <source>
        <tissue evidence="2">Shoot tissue taken approximately 20 cm above the soil surface</tissue>
    </source>
</reference>
<sequence length="43" mass="4576">MTRAHGALLPSVAELLVVFGCFLAVAVAVDRSQPFLVTCFVIL</sequence>
<dbReference type="EMBL" id="GBRH01160045">
    <property type="protein sequence ID" value="JAE37851.1"/>
    <property type="molecule type" value="Transcribed_RNA"/>
</dbReference>